<proteinExistence type="predicted"/>
<dbReference type="EMBL" id="CP056041">
    <property type="protein sequence ID" value="QKZ15935.1"/>
    <property type="molecule type" value="Genomic_DNA"/>
</dbReference>
<name>A0A7I0Y8V4_STRCX</name>
<accession>A0A7I0Y8V4</accession>
<dbReference type="Proteomes" id="UP000509418">
    <property type="component" value="Chromosome"/>
</dbReference>
<evidence type="ECO:0000313" key="2">
    <source>
        <dbReference type="Proteomes" id="UP000509418"/>
    </source>
</evidence>
<keyword evidence="2" id="KW-1185">Reference proteome</keyword>
<evidence type="ECO:0000313" key="1">
    <source>
        <dbReference type="EMBL" id="QKZ15935.1"/>
    </source>
</evidence>
<dbReference type="RefSeq" id="WP_176573650.1">
    <property type="nucleotide sequence ID" value="NZ_CBDRGH010000060.1"/>
</dbReference>
<organism evidence="1 2">
    <name type="scientific">Streptomyces chartreusis</name>
    <dbReference type="NCBI Taxonomy" id="1969"/>
    <lineage>
        <taxon>Bacteria</taxon>
        <taxon>Bacillati</taxon>
        <taxon>Actinomycetota</taxon>
        <taxon>Actinomycetes</taxon>
        <taxon>Kitasatosporales</taxon>
        <taxon>Streptomycetaceae</taxon>
        <taxon>Streptomyces</taxon>
    </lineage>
</organism>
<sequence>MARRRSVSGQPLQVKDDDLYELAQTVRAQETDLRTVAQRLESWRIQ</sequence>
<dbReference type="AlphaFoldDB" id="A0A7I0Y8V4"/>
<protein>
    <submittedName>
        <fullName evidence="1">Uncharacterized protein</fullName>
    </submittedName>
</protein>
<gene>
    <name evidence="1" type="ORF">HUT05_44540</name>
</gene>
<reference evidence="1 2" key="1">
    <citation type="submission" date="2020-06" db="EMBL/GenBank/DDBJ databases">
        <title>Genome mining for natural products.</title>
        <authorList>
            <person name="Zhang B."/>
            <person name="Shi J."/>
            <person name="Ge H."/>
        </authorList>
    </citation>
    <scope>NUCLEOTIDE SEQUENCE [LARGE SCALE GENOMIC DNA]</scope>
    <source>
        <strain evidence="1 2">NA02069</strain>
    </source>
</reference>